<dbReference type="PANTHER" id="PTHR37984:SF5">
    <property type="entry name" value="PROTEIN NYNRIN-LIKE"/>
    <property type="match status" value="1"/>
</dbReference>
<dbReference type="InterPro" id="IPR012337">
    <property type="entry name" value="RNaseH-like_sf"/>
</dbReference>
<accession>A0A9Q3HEQ6</accession>
<feature type="domain" description="Integrase catalytic" evidence="2">
    <location>
        <begin position="6"/>
        <end position="119"/>
    </location>
</feature>
<dbReference type="GO" id="GO:0003723">
    <property type="term" value="F:RNA binding"/>
    <property type="evidence" value="ECO:0007669"/>
    <property type="project" value="UniProtKB-KW"/>
</dbReference>
<gene>
    <name evidence="3" type="ORF">O181_039629</name>
</gene>
<dbReference type="PROSITE" id="PS50994">
    <property type="entry name" value="INTEGRASE"/>
    <property type="match status" value="1"/>
</dbReference>
<dbReference type="OrthoDB" id="2273864at2759"/>
<evidence type="ECO:0000259" key="2">
    <source>
        <dbReference type="PROSITE" id="PS50994"/>
    </source>
</evidence>
<keyword evidence="1" id="KW-0694">RNA-binding</keyword>
<dbReference type="Gene3D" id="3.30.420.10">
    <property type="entry name" value="Ribonuclease H-like superfamily/Ribonuclease H"/>
    <property type="match status" value="1"/>
</dbReference>
<reference evidence="3" key="1">
    <citation type="submission" date="2021-03" db="EMBL/GenBank/DDBJ databases">
        <title>Draft genome sequence of rust myrtle Austropuccinia psidii MF-1, a brazilian biotype.</title>
        <authorList>
            <person name="Quecine M.C."/>
            <person name="Pachon D.M.R."/>
            <person name="Bonatelli M.L."/>
            <person name="Correr F.H."/>
            <person name="Franceschini L.M."/>
            <person name="Leite T.F."/>
            <person name="Margarido G.R.A."/>
            <person name="Almeida C.A."/>
            <person name="Ferrarezi J.A."/>
            <person name="Labate C.A."/>
        </authorList>
    </citation>
    <scope>NUCLEOTIDE SEQUENCE</scope>
    <source>
        <strain evidence="3">MF-1</strain>
    </source>
</reference>
<name>A0A9Q3HEQ6_9BASI</name>
<dbReference type="GO" id="GO:0005634">
    <property type="term" value="C:nucleus"/>
    <property type="evidence" value="ECO:0007669"/>
    <property type="project" value="UniProtKB-ARBA"/>
</dbReference>
<dbReference type="GO" id="GO:0015074">
    <property type="term" value="P:DNA integration"/>
    <property type="evidence" value="ECO:0007669"/>
    <property type="project" value="InterPro"/>
</dbReference>
<evidence type="ECO:0000313" key="3">
    <source>
        <dbReference type="EMBL" id="MBW0499914.1"/>
    </source>
</evidence>
<dbReference type="EMBL" id="AVOT02015532">
    <property type="protein sequence ID" value="MBW0499914.1"/>
    <property type="molecule type" value="Genomic_DNA"/>
</dbReference>
<proteinExistence type="predicted"/>
<dbReference type="PANTHER" id="PTHR37984">
    <property type="entry name" value="PROTEIN CBG26694"/>
    <property type="match status" value="1"/>
</dbReference>
<dbReference type="InterPro" id="IPR001584">
    <property type="entry name" value="Integrase_cat-core"/>
</dbReference>
<dbReference type="InterPro" id="IPR036397">
    <property type="entry name" value="RNaseH_sf"/>
</dbReference>
<protein>
    <recommendedName>
        <fullName evidence="2">Integrase catalytic domain-containing protein</fullName>
    </recommendedName>
</protein>
<dbReference type="InterPro" id="IPR050951">
    <property type="entry name" value="Retrovirus_Pol_polyprotein"/>
</dbReference>
<keyword evidence="4" id="KW-1185">Reference proteome</keyword>
<dbReference type="SUPFAM" id="SSF53098">
    <property type="entry name" value="Ribonuclease H-like"/>
    <property type="match status" value="1"/>
</dbReference>
<dbReference type="AlphaFoldDB" id="A0A9Q3HEQ6"/>
<evidence type="ECO:0000256" key="1">
    <source>
        <dbReference type="ARBA" id="ARBA00022884"/>
    </source>
</evidence>
<evidence type="ECO:0000313" key="4">
    <source>
        <dbReference type="Proteomes" id="UP000765509"/>
    </source>
</evidence>
<dbReference type="Proteomes" id="UP000765509">
    <property type="component" value="Unassembled WGS sequence"/>
</dbReference>
<sequence>MINIQEPSTPWEVAHMDWVTTLPPGGDKSYNECIVTLDRYIKTPIFLPCHKDDTAMDTDISIWNRVISNAGIFKNIISDRNPKSTSALWKNLNKILGTKLSFSKSYHPHTDGLDIQKSL</sequence>
<organism evidence="3 4">
    <name type="scientific">Austropuccinia psidii MF-1</name>
    <dbReference type="NCBI Taxonomy" id="1389203"/>
    <lineage>
        <taxon>Eukaryota</taxon>
        <taxon>Fungi</taxon>
        <taxon>Dikarya</taxon>
        <taxon>Basidiomycota</taxon>
        <taxon>Pucciniomycotina</taxon>
        <taxon>Pucciniomycetes</taxon>
        <taxon>Pucciniales</taxon>
        <taxon>Sphaerophragmiaceae</taxon>
        <taxon>Austropuccinia</taxon>
    </lineage>
</organism>
<comment type="caution">
    <text evidence="3">The sequence shown here is derived from an EMBL/GenBank/DDBJ whole genome shotgun (WGS) entry which is preliminary data.</text>
</comment>